<dbReference type="AlphaFoldDB" id="A0A3N4ITB7"/>
<protein>
    <submittedName>
        <fullName evidence="1">Uncharacterized protein</fullName>
    </submittedName>
</protein>
<dbReference type="EMBL" id="ML120620">
    <property type="protein sequence ID" value="RPA89056.1"/>
    <property type="molecule type" value="Genomic_DNA"/>
</dbReference>
<dbReference type="Proteomes" id="UP000276215">
    <property type="component" value="Unassembled WGS sequence"/>
</dbReference>
<gene>
    <name evidence="1" type="ORF">L873DRAFT_1823559</name>
</gene>
<keyword evidence="2" id="KW-1185">Reference proteome</keyword>
<sequence>MSVVRDLVRLGLLKIVYQGIKGLAYLGKKYERVASKEELIRAVEEVWKAIPNGRFMDLCGERLLKEKGTKLIIDL</sequence>
<organism evidence="1 2">
    <name type="scientific">Choiromyces venosus 120613-1</name>
    <dbReference type="NCBI Taxonomy" id="1336337"/>
    <lineage>
        <taxon>Eukaryota</taxon>
        <taxon>Fungi</taxon>
        <taxon>Dikarya</taxon>
        <taxon>Ascomycota</taxon>
        <taxon>Pezizomycotina</taxon>
        <taxon>Pezizomycetes</taxon>
        <taxon>Pezizales</taxon>
        <taxon>Tuberaceae</taxon>
        <taxon>Choiromyces</taxon>
    </lineage>
</organism>
<reference evidence="1 2" key="1">
    <citation type="journal article" date="2018" name="Nat. Ecol. Evol.">
        <title>Pezizomycetes genomes reveal the molecular basis of ectomycorrhizal truffle lifestyle.</title>
        <authorList>
            <person name="Murat C."/>
            <person name="Payen T."/>
            <person name="Noel B."/>
            <person name="Kuo A."/>
            <person name="Morin E."/>
            <person name="Chen J."/>
            <person name="Kohler A."/>
            <person name="Krizsan K."/>
            <person name="Balestrini R."/>
            <person name="Da Silva C."/>
            <person name="Montanini B."/>
            <person name="Hainaut M."/>
            <person name="Levati E."/>
            <person name="Barry K.W."/>
            <person name="Belfiori B."/>
            <person name="Cichocki N."/>
            <person name="Clum A."/>
            <person name="Dockter R.B."/>
            <person name="Fauchery L."/>
            <person name="Guy J."/>
            <person name="Iotti M."/>
            <person name="Le Tacon F."/>
            <person name="Lindquist E.A."/>
            <person name="Lipzen A."/>
            <person name="Malagnac F."/>
            <person name="Mello A."/>
            <person name="Molinier V."/>
            <person name="Miyauchi S."/>
            <person name="Poulain J."/>
            <person name="Riccioni C."/>
            <person name="Rubini A."/>
            <person name="Sitrit Y."/>
            <person name="Splivallo R."/>
            <person name="Traeger S."/>
            <person name="Wang M."/>
            <person name="Zifcakova L."/>
            <person name="Wipf D."/>
            <person name="Zambonelli A."/>
            <person name="Paolocci F."/>
            <person name="Nowrousian M."/>
            <person name="Ottonello S."/>
            <person name="Baldrian P."/>
            <person name="Spatafora J.W."/>
            <person name="Henrissat B."/>
            <person name="Nagy L.G."/>
            <person name="Aury J.M."/>
            <person name="Wincker P."/>
            <person name="Grigoriev I.V."/>
            <person name="Bonfante P."/>
            <person name="Martin F.M."/>
        </authorList>
    </citation>
    <scope>NUCLEOTIDE SEQUENCE [LARGE SCALE GENOMIC DNA]</scope>
    <source>
        <strain evidence="1 2">120613-1</strain>
    </source>
</reference>
<evidence type="ECO:0000313" key="2">
    <source>
        <dbReference type="Proteomes" id="UP000276215"/>
    </source>
</evidence>
<evidence type="ECO:0000313" key="1">
    <source>
        <dbReference type="EMBL" id="RPA89056.1"/>
    </source>
</evidence>
<proteinExistence type="predicted"/>
<accession>A0A3N4ITB7</accession>
<name>A0A3N4ITB7_9PEZI</name>